<dbReference type="Pfam" id="PF00144">
    <property type="entry name" value="Beta-lactamase"/>
    <property type="match status" value="1"/>
</dbReference>
<dbReference type="RefSeq" id="WP_311584720.1">
    <property type="nucleotide sequence ID" value="NZ_JAVRFH010000081.1"/>
</dbReference>
<organism evidence="3 4">
    <name type="scientific">Streptomyces lancefieldiae</name>
    <dbReference type="NCBI Taxonomy" id="3075520"/>
    <lineage>
        <taxon>Bacteria</taxon>
        <taxon>Bacillati</taxon>
        <taxon>Actinomycetota</taxon>
        <taxon>Actinomycetes</taxon>
        <taxon>Kitasatosporales</taxon>
        <taxon>Streptomycetaceae</taxon>
        <taxon>Streptomyces</taxon>
    </lineage>
</organism>
<name>A0ABU3B1B7_9ACTN</name>
<dbReference type="EMBL" id="JAVRFH010000081">
    <property type="protein sequence ID" value="MDT0615915.1"/>
    <property type="molecule type" value="Genomic_DNA"/>
</dbReference>
<dbReference type="Gene3D" id="3.40.710.10">
    <property type="entry name" value="DD-peptidase/beta-lactamase superfamily"/>
    <property type="match status" value="1"/>
</dbReference>
<gene>
    <name evidence="3" type="ORF">RM812_37950</name>
</gene>
<reference evidence="3" key="1">
    <citation type="submission" date="2024-05" db="EMBL/GenBank/DDBJ databases">
        <title>30 novel species of actinomycetes from the DSMZ collection.</title>
        <authorList>
            <person name="Nouioui I."/>
        </authorList>
    </citation>
    <scope>NUCLEOTIDE SEQUENCE</scope>
    <source>
        <strain evidence="3">DSM 40712</strain>
    </source>
</reference>
<evidence type="ECO:0000256" key="1">
    <source>
        <dbReference type="SAM" id="MobiDB-lite"/>
    </source>
</evidence>
<accession>A0ABU3B1B7</accession>
<dbReference type="InterPro" id="IPR012338">
    <property type="entry name" value="Beta-lactam/transpept-like"/>
</dbReference>
<sequence length="152" mass="16213">MSGPVGRAEESPRRRQGAGGQVRLRPAPSAGPGGVPRCAPPRHSPYVPIPQDTDKRLVDLTAMNPSVMGAGGEMISTTSDLNRFMAALLDGRLLPGHLLDEMKTPGVENSAYGLGLRRQETSCGVRVYGNDGMPWRISPGRSPRRTGAARSR</sequence>
<proteinExistence type="predicted"/>
<dbReference type="SUPFAM" id="SSF56601">
    <property type="entry name" value="beta-lactamase/transpeptidase-like"/>
    <property type="match status" value="1"/>
</dbReference>
<evidence type="ECO:0000313" key="4">
    <source>
        <dbReference type="Proteomes" id="UP001180724"/>
    </source>
</evidence>
<protein>
    <submittedName>
        <fullName evidence="3">Serine hydrolase</fullName>
    </submittedName>
</protein>
<dbReference type="Proteomes" id="UP001180724">
    <property type="component" value="Unassembled WGS sequence"/>
</dbReference>
<dbReference type="GO" id="GO:0016787">
    <property type="term" value="F:hydrolase activity"/>
    <property type="evidence" value="ECO:0007669"/>
    <property type="project" value="UniProtKB-KW"/>
</dbReference>
<keyword evidence="3" id="KW-0378">Hydrolase</keyword>
<comment type="caution">
    <text evidence="3">The sequence shown here is derived from an EMBL/GenBank/DDBJ whole genome shotgun (WGS) entry which is preliminary data.</text>
</comment>
<keyword evidence="4" id="KW-1185">Reference proteome</keyword>
<feature type="region of interest" description="Disordered" evidence="1">
    <location>
        <begin position="1"/>
        <end position="52"/>
    </location>
</feature>
<evidence type="ECO:0000313" key="3">
    <source>
        <dbReference type="EMBL" id="MDT0615915.1"/>
    </source>
</evidence>
<feature type="domain" description="Beta-lactamase-related" evidence="2">
    <location>
        <begin position="40"/>
        <end position="132"/>
    </location>
</feature>
<evidence type="ECO:0000259" key="2">
    <source>
        <dbReference type="Pfam" id="PF00144"/>
    </source>
</evidence>
<dbReference type="InterPro" id="IPR001466">
    <property type="entry name" value="Beta-lactam-related"/>
</dbReference>